<dbReference type="SMART" id="SM00032">
    <property type="entry name" value="CCP"/>
    <property type="match status" value="1"/>
</dbReference>
<evidence type="ECO:0000259" key="5">
    <source>
        <dbReference type="PROSITE" id="PS51406"/>
    </source>
</evidence>
<dbReference type="Pfam" id="PF00147">
    <property type="entry name" value="Fibrinogen_C"/>
    <property type="match status" value="1"/>
</dbReference>
<dbReference type="InterPro" id="IPR000436">
    <property type="entry name" value="Sushi_SCR_CCP_dom"/>
</dbReference>
<sequence length="436" mass="48194">MSYQNIAVHLLSTTIVLISTVTVTTWGADNENIALLSRTDIMGYYTLYNREQCRRLCWYRPLCASYSYNENMKDGPNCILRARPFEPTALPKGWSVEKVTYDDLDNTCSTRPCAETEVCVPDGNLLRQHNCLPFPASCGAPRAVDKGSWDVTGTLQGDVATLTCDAGYELIPGSTSEMTCAVTSRWTPSVPACRVVCENGGSRDGYRCLCPLQYSGTSCERYIRDCTEAYSNGYNNTDLNGPYSIQPRDAPTAFLVLCLFEWGGVTVPFRRQHESWENLDWAEAKAGRTGNLGTGPDPWDFFAGLESLHYLSHQAEYSAHVSLWGGQDGAGVFYQNCTIGDESSSYALTYNVSYPREHTPGDDGFQASSPLSFSTQDRDTHGCAGINGAPGWYGPDCTEYSLFAKPLTWPVLGIDMSFSALEFHWSRDGAFYDGVR</sequence>
<dbReference type="PROSITE" id="PS00022">
    <property type="entry name" value="EGF_1"/>
    <property type="match status" value="1"/>
</dbReference>
<feature type="domain" description="Sushi" evidence="4">
    <location>
        <begin position="136"/>
        <end position="195"/>
    </location>
</feature>
<keyword evidence="1" id="KW-1015">Disulfide bond</keyword>
<keyword evidence="2" id="KW-0768">Sushi</keyword>
<dbReference type="EMBL" id="JBAMIC010000007">
    <property type="protein sequence ID" value="KAK7105583.1"/>
    <property type="molecule type" value="Genomic_DNA"/>
</dbReference>
<evidence type="ECO:0000256" key="1">
    <source>
        <dbReference type="ARBA" id="ARBA00023157"/>
    </source>
</evidence>
<evidence type="ECO:0000313" key="6">
    <source>
        <dbReference type="EMBL" id="KAK7105583.1"/>
    </source>
</evidence>
<dbReference type="Pfam" id="PF00084">
    <property type="entry name" value="Sushi"/>
    <property type="match status" value="1"/>
</dbReference>
<comment type="caution">
    <text evidence="2">Lacks conserved residue(s) required for the propagation of feature annotation.</text>
</comment>
<dbReference type="PROSITE" id="PS50923">
    <property type="entry name" value="SUSHI"/>
    <property type="match status" value="1"/>
</dbReference>
<dbReference type="AlphaFoldDB" id="A0AAN9BI39"/>
<dbReference type="Gene3D" id="3.90.215.10">
    <property type="entry name" value="Gamma Fibrinogen, chain A, domain 1"/>
    <property type="match status" value="1"/>
</dbReference>
<dbReference type="Gene3D" id="2.10.70.10">
    <property type="entry name" value="Complement Module, domain 1"/>
    <property type="match status" value="1"/>
</dbReference>
<gene>
    <name evidence="6" type="ORF">V1264_016946</name>
</gene>
<dbReference type="PROSITE" id="PS51406">
    <property type="entry name" value="FIBRINOGEN_C_2"/>
    <property type="match status" value="1"/>
</dbReference>
<dbReference type="SUPFAM" id="SSF57535">
    <property type="entry name" value="Complement control module/SCR domain"/>
    <property type="match status" value="1"/>
</dbReference>
<evidence type="ECO:0000256" key="3">
    <source>
        <dbReference type="SAM" id="SignalP"/>
    </source>
</evidence>
<accession>A0AAN9BI39</accession>
<reference evidence="6 7" key="1">
    <citation type="submission" date="2024-02" db="EMBL/GenBank/DDBJ databases">
        <title>Chromosome-scale genome assembly of the rough periwinkle Littorina saxatilis.</title>
        <authorList>
            <person name="De Jode A."/>
            <person name="Faria R."/>
            <person name="Formenti G."/>
            <person name="Sims Y."/>
            <person name="Smith T.P."/>
            <person name="Tracey A."/>
            <person name="Wood J.M.D."/>
            <person name="Zagrodzka Z.B."/>
            <person name="Johannesson K."/>
            <person name="Butlin R.K."/>
            <person name="Leder E.H."/>
        </authorList>
    </citation>
    <scope>NUCLEOTIDE SEQUENCE [LARGE SCALE GENOMIC DNA]</scope>
    <source>
        <strain evidence="6">Snail1</strain>
        <tissue evidence="6">Muscle</tissue>
    </source>
</reference>
<dbReference type="InterPro" id="IPR035976">
    <property type="entry name" value="Sushi/SCR/CCP_sf"/>
</dbReference>
<dbReference type="CDD" id="cd00033">
    <property type="entry name" value="CCP"/>
    <property type="match status" value="1"/>
</dbReference>
<dbReference type="SMART" id="SM00186">
    <property type="entry name" value="FBG"/>
    <property type="match status" value="1"/>
</dbReference>
<dbReference type="SUPFAM" id="SSF56496">
    <property type="entry name" value="Fibrinogen C-terminal domain-like"/>
    <property type="match status" value="1"/>
</dbReference>
<keyword evidence="3" id="KW-0732">Signal</keyword>
<dbReference type="PANTHER" id="PTHR19143">
    <property type="entry name" value="FIBRINOGEN/TENASCIN/ANGIOPOEITIN"/>
    <property type="match status" value="1"/>
</dbReference>
<dbReference type="PANTHER" id="PTHR19143:SF394">
    <property type="entry name" value="ANGIOPOIETIN-RELATED PROTEIN 3-LIKE"/>
    <property type="match status" value="1"/>
</dbReference>
<organism evidence="6 7">
    <name type="scientific">Littorina saxatilis</name>
    <dbReference type="NCBI Taxonomy" id="31220"/>
    <lineage>
        <taxon>Eukaryota</taxon>
        <taxon>Metazoa</taxon>
        <taxon>Spiralia</taxon>
        <taxon>Lophotrochozoa</taxon>
        <taxon>Mollusca</taxon>
        <taxon>Gastropoda</taxon>
        <taxon>Caenogastropoda</taxon>
        <taxon>Littorinimorpha</taxon>
        <taxon>Littorinoidea</taxon>
        <taxon>Littorinidae</taxon>
        <taxon>Littorina</taxon>
    </lineage>
</organism>
<protein>
    <submittedName>
        <fullName evidence="6">Uncharacterized protein</fullName>
    </submittedName>
</protein>
<evidence type="ECO:0000256" key="2">
    <source>
        <dbReference type="PROSITE-ProRule" id="PRU00302"/>
    </source>
</evidence>
<name>A0AAN9BI39_9CAEN</name>
<feature type="chain" id="PRO_5042817359" evidence="3">
    <location>
        <begin position="28"/>
        <end position="436"/>
    </location>
</feature>
<dbReference type="InterPro" id="IPR036056">
    <property type="entry name" value="Fibrinogen-like_C"/>
</dbReference>
<proteinExistence type="predicted"/>
<dbReference type="InterPro" id="IPR000742">
    <property type="entry name" value="EGF"/>
</dbReference>
<dbReference type="Proteomes" id="UP001374579">
    <property type="component" value="Unassembled WGS sequence"/>
</dbReference>
<dbReference type="GO" id="GO:0005615">
    <property type="term" value="C:extracellular space"/>
    <property type="evidence" value="ECO:0007669"/>
    <property type="project" value="TreeGrafter"/>
</dbReference>
<keyword evidence="7" id="KW-1185">Reference proteome</keyword>
<dbReference type="InterPro" id="IPR050373">
    <property type="entry name" value="Fibrinogen_C-term_domain"/>
</dbReference>
<evidence type="ECO:0000259" key="4">
    <source>
        <dbReference type="PROSITE" id="PS50923"/>
    </source>
</evidence>
<comment type="caution">
    <text evidence="6">The sequence shown here is derived from an EMBL/GenBank/DDBJ whole genome shotgun (WGS) entry which is preliminary data.</text>
</comment>
<dbReference type="InterPro" id="IPR014716">
    <property type="entry name" value="Fibrinogen_a/b/g_C_1"/>
</dbReference>
<feature type="domain" description="Fibrinogen C-terminal" evidence="5">
    <location>
        <begin position="217"/>
        <end position="397"/>
    </location>
</feature>
<dbReference type="InterPro" id="IPR002181">
    <property type="entry name" value="Fibrinogen_a/b/g_C_dom"/>
</dbReference>
<feature type="signal peptide" evidence="3">
    <location>
        <begin position="1"/>
        <end position="27"/>
    </location>
</feature>
<evidence type="ECO:0000313" key="7">
    <source>
        <dbReference type="Proteomes" id="UP001374579"/>
    </source>
</evidence>